<evidence type="ECO:0000256" key="1">
    <source>
        <dbReference type="SAM" id="Phobius"/>
    </source>
</evidence>
<keyword evidence="1" id="KW-0812">Transmembrane</keyword>
<feature type="transmembrane region" description="Helical" evidence="1">
    <location>
        <begin position="37"/>
        <end position="58"/>
    </location>
</feature>
<dbReference type="EMBL" id="LR215039">
    <property type="protein sequence ID" value="VEU76256.1"/>
    <property type="molecule type" value="Genomic_DNA"/>
</dbReference>
<dbReference type="RefSeq" id="WP_036434864.1">
    <property type="nucleotide sequence ID" value="NZ_LR215039.1"/>
</dbReference>
<reference evidence="2 3" key="1">
    <citation type="submission" date="2019-01" db="EMBL/GenBank/DDBJ databases">
        <authorList>
            <consortium name="Pathogen Informatics"/>
        </authorList>
    </citation>
    <scope>NUCLEOTIDE SEQUENCE [LARGE SCALE GENOMIC DNA]</scope>
    <source>
        <strain evidence="2 3">NCTC10179</strain>
    </source>
</reference>
<evidence type="ECO:0000313" key="3">
    <source>
        <dbReference type="Proteomes" id="UP000289497"/>
    </source>
</evidence>
<gene>
    <name evidence="2" type="ORF">NCTC10179_00429</name>
</gene>
<keyword evidence="3" id="KW-1185">Reference proteome</keyword>
<dbReference type="KEGG" id="mcou:NCTC10179_00429"/>
<protein>
    <submittedName>
        <fullName evidence="2">Uncharacterized protein</fullName>
    </submittedName>
</protein>
<organism evidence="2 3">
    <name type="scientific">Mycoplasmopsis columboralis</name>
    <dbReference type="NCBI Taxonomy" id="171282"/>
    <lineage>
        <taxon>Bacteria</taxon>
        <taxon>Bacillati</taxon>
        <taxon>Mycoplasmatota</taxon>
        <taxon>Mycoplasmoidales</taxon>
        <taxon>Metamycoplasmataceae</taxon>
        <taxon>Mycoplasmopsis</taxon>
    </lineage>
</organism>
<feature type="transmembrane region" description="Helical" evidence="1">
    <location>
        <begin position="88"/>
        <end position="112"/>
    </location>
</feature>
<dbReference type="AlphaFoldDB" id="A0A449B6M4"/>
<sequence>MKNNGFGKRNKKISFGTRMRFLLLGKRPLERKFLPKIIEYLFIIFANFMMFLTLIILLNSLRKYNFDLYNKEHLKEFIDQIKTFEARLLLIVAVFSWIVTILMSIHLGYIYSKTEKAKWVNICCIISNLLCLLPLSLIFSIWGYIKNEIVFE</sequence>
<name>A0A449B6M4_9BACT</name>
<dbReference type="OrthoDB" id="399000at2"/>
<keyword evidence="1" id="KW-1133">Transmembrane helix</keyword>
<keyword evidence="1" id="KW-0472">Membrane</keyword>
<accession>A0A449B6M4</accession>
<evidence type="ECO:0000313" key="2">
    <source>
        <dbReference type="EMBL" id="VEU76256.1"/>
    </source>
</evidence>
<dbReference type="Proteomes" id="UP000289497">
    <property type="component" value="Chromosome"/>
</dbReference>
<feature type="transmembrane region" description="Helical" evidence="1">
    <location>
        <begin position="119"/>
        <end position="145"/>
    </location>
</feature>
<proteinExistence type="predicted"/>